<gene>
    <name evidence="3" type="ORF">Bca52824_002585</name>
</gene>
<name>A0A8X8BE07_BRACI</name>
<sequence length="544" mass="60141">MDPQTYPAMVAKAKPSQSSVGRRPRSTAEKVAKSPPAKQQWYPVSESEDGSAGHDSSTEQVPGGAPSSVLPRRLFAADSYPTGLRVNIYSKANIIGSIAASLRGSPAMDPLLASLFCRLFELPVVRCHNSTKLIGSLLCRQLVTVRTYELWFTFATHPLRFSLHEFRDVTGLNCGAFDGQDSEADESIPSTMWNKLFDTAVGEITVGSVLKMLRNRYLAEEKRLLLALIALVDGVLCCSNKALKLTPKYVEMLSDVESFLAYPWGRVSFLVTLPRFLPPPASKIIKDPLEAMRDRLSQKTTEIPDAANTTNFLDDPTACAVSVTILTVNDIVAVEQDPVLSVHFTVIPDAERLLLVNEAEDSQVTSLVQKLLCGKTFKTEDFPGGDRSFCPKLEVRDAGQDEKGCPIPVHQRNLRPRKAVPVEVEEASSSGNSEEGDPPCSERCTHENKQLRTMNCRSLGMPEGSNHISRKRKASDDPQLRQTFSPDSIGIQTEGPNRKGKKRKTVVTRPDEKKTLSRRRSGPGNEVSMVVHRSYYITYYTNLE</sequence>
<protein>
    <recommendedName>
        <fullName evidence="2">DUF1985 domain-containing protein</fullName>
    </recommendedName>
</protein>
<comment type="caution">
    <text evidence="3">The sequence shown here is derived from an EMBL/GenBank/DDBJ whole genome shotgun (WGS) entry which is preliminary data.</text>
</comment>
<feature type="compositionally biased region" description="Polar residues" evidence="1">
    <location>
        <begin position="480"/>
        <end position="495"/>
    </location>
</feature>
<evidence type="ECO:0000256" key="1">
    <source>
        <dbReference type="SAM" id="MobiDB-lite"/>
    </source>
</evidence>
<feature type="region of interest" description="Disordered" evidence="1">
    <location>
        <begin position="416"/>
        <end position="444"/>
    </location>
</feature>
<keyword evidence="4" id="KW-1185">Reference proteome</keyword>
<dbReference type="PANTHER" id="PTHR48449:SF1">
    <property type="entry name" value="DUF1985 DOMAIN-CONTAINING PROTEIN"/>
    <property type="match status" value="1"/>
</dbReference>
<feature type="domain" description="DUF1985" evidence="2">
    <location>
        <begin position="138"/>
        <end position="273"/>
    </location>
</feature>
<feature type="region of interest" description="Disordered" evidence="1">
    <location>
        <begin position="457"/>
        <end position="525"/>
    </location>
</feature>
<accession>A0A8X8BE07</accession>
<evidence type="ECO:0000259" key="2">
    <source>
        <dbReference type="Pfam" id="PF09331"/>
    </source>
</evidence>
<reference evidence="3 4" key="1">
    <citation type="submission" date="2020-02" db="EMBL/GenBank/DDBJ databases">
        <authorList>
            <person name="Ma Q."/>
            <person name="Huang Y."/>
            <person name="Song X."/>
            <person name="Pei D."/>
        </authorList>
    </citation>
    <scope>NUCLEOTIDE SEQUENCE [LARGE SCALE GENOMIC DNA]</scope>
    <source>
        <strain evidence="3">Sxm20200214</strain>
        <tissue evidence="3">Leaf</tissue>
    </source>
</reference>
<proteinExistence type="predicted"/>
<feature type="region of interest" description="Disordered" evidence="1">
    <location>
        <begin position="1"/>
        <end position="67"/>
    </location>
</feature>
<organism evidence="3 4">
    <name type="scientific">Brassica carinata</name>
    <name type="common">Ethiopian mustard</name>
    <name type="synonym">Abyssinian cabbage</name>
    <dbReference type="NCBI Taxonomy" id="52824"/>
    <lineage>
        <taxon>Eukaryota</taxon>
        <taxon>Viridiplantae</taxon>
        <taxon>Streptophyta</taxon>
        <taxon>Embryophyta</taxon>
        <taxon>Tracheophyta</taxon>
        <taxon>Spermatophyta</taxon>
        <taxon>Magnoliopsida</taxon>
        <taxon>eudicotyledons</taxon>
        <taxon>Gunneridae</taxon>
        <taxon>Pentapetalae</taxon>
        <taxon>rosids</taxon>
        <taxon>malvids</taxon>
        <taxon>Brassicales</taxon>
        <taxon>Brassicaceae</taxon>
        <taxon>Brassiceae</taxon>
        <taxon>Brassica</taxon>
    </lineage>
</organism>
<dbReference type="PANTHER" id="PTHR48449">
    <property type="entry name" value="DUF1985 DOMAIN-CONTAINING PROTEIN"/>
    <property type="match status" value="1"/>
</dbReference>
<dbReference type="InterPro" id="IPR015410">
    <property type="entry name" value="DUF1985"/>
</dbReference>
<dbReference type="Pfam" id="PF09331">
    <property type="entry name" value="DUF1985"/>
    <property type="match status" value="1"/>
</dbReference>
<evidence type="ECO:0000313" key="3">
    <source>
        <dbReference type="EMBL" id="KAG2331405.1"/>
    </source>
</evidence>
<evidence type="ECO:0000313" key="4">
    <source>
        <dbReference type="Proteomes" id="UP000886595"/>
    </source>
</evidence>
<dbReference type="AlphaFoldDB" id="A0A8X8BE07"/>
<dbReference type="EMBL" id="JAAMPC010000001">
    <property type="protein sequence ID" value="KAG2331405.1"/>
    <property type="molecule type" value="Genomic_DNA"/>
</dbReference>
<dbReference type="Proteomes" id="UP000886595">
    <property type="component" value="Unassembled WGS sequence"/>
</dbReference>
<dbReference type="OrthoDB" id="1113065at2759"/>